<name>A0ABR9GXF5_9HYPH</name>
<accession>A0ABR9GXF5</accession>
<dbReference type="RefSeq" id="WP_192568973.1">
    <property type="nucleotide sequence ID" value="NZ_JACZEP010000020.1"/>
</dbReference>
<organism evidence="2 3">
    <name type="scientific">Aminobacter carboxidus</name>
    <dbReference type="NCBI Taxonomy" id="376165"/>
    <lineage>
        <taxon>Bacteria</taxon>
        <taxon>Pseudomonadati</taxon>
        <taxon>Pseudomonadota</taxon>
        <taxon>Alphaproteobacteria</taxon>
        <taxon>Hyphomicrobiales</taxon>
        <taxon>Phyllobacteriaceae</taxon>
        <taxon>Aminobacter</taxon>
    </lineage>
</organism>
<keyword evidence="3" id="KW-1185">Reference proteome</keyword>
<evidence type="ECO:0000313" key="2">
    <source>
        <dbReference type="EMBL" id="MBE1208364.1"/>
    </source>
</evidence>
<feature type="region of interest" description="Disordered" evidence="1">
    <location>
        <begin position="1"/>
        <end position="21"/>
    </location>
</feature>
<feature type="compositionally biased region" description="Polar residues" evidence="1">
    <location>
        <begin position="1"/>
        <end position="15"/>
    </location>
</feature>
<gene>
    <name evidence="2" type="ORF">IHE39_29150</name>
</gene>
<evidence type="ECO:0000313" key="3">
    <source>
        <dbReference type="Proteomes" id="UP000598227"/>
    </source>
</evidence>
<proteinExistence type="predicted"/>
<comment type="caution">
    <text evidence="2">The sequence shown here is derived from an EMBL/GenBank/DDBJ whole genome shotgun (WGS) entry which is preliminary data.</text>
</comment>
<evidence type="ECO:0000256" key="1">
    <source>
        <dbReference type="SAM" id="MobiDB-lite"/>
    </source>
</evidence>
<protein>
    <submittedName>
        <fullName evidence="2">Uncharacterized protein</fullName>
    </submittedName>
</protein>
<sequence length="49" mass="5363">MTLPNTAPSAPNNDITNERDDGLVRWVNKLGHGLLEVERNGRLSPAIIP</sequence>
<dbReference type="EMBL" id="JACZEP010000020">
    <property type="protein sequence ID" value="MBE1208364.1"/>
    <property type="molecule type" value="Genomic_DNA"/>
</dbReference>
<dbReference type="Proteomes" id="UP000598227">
    <property type="component" value="Unassembled WGS sequence"/>
</dbReference>
<reference evidence="2 3" key="1">
    <citation type="submission" date="2020-09" db="EMBL/GenBank/DDBJ databases">
        <title>Draft Genome Sequence of Aminobacter carboxidus type strain DSM 1086, a soil Gram-negative carboxydobacterium.</title>
        <authorList>
            <person name="Turrini P."/>
            <person name="Tescari M."/>
            <person name="Artuso I."/>
            <person name="Lugli G.A."/>
            <person name="Frangipani E."/>
            <person name="Ventura M."/>
            <person name="Visca P."/>
        </authorList>
    </citation>
    <scope>NUCLEOTIDE SEQUENCE [LARGE SCALE GENOMIC DNA]</scope>
    <source>
        <strain evidence="2 3">DSM 1086</strain>
    </source>
</reference>